<evidence type="ECO:0000313" key="4">
    <source>
        <dbReference type="Proteomes" id="UP000032633"/>
    </source>
</evidence>
<name>A0A0D5NSB6_9BACL</name>
<dbReference type="InterPro" id="IPR046865">
    <property type="entry name" value="FapA_b_solenoid"/>
</dbReference>
<keyword evidence="4" id="KW-1185">Reference proteome</keyword>
<dbReference type="Proteomes" id="UP000032633">
    <property type="component" value="Chromosome"/>
</dbReference>
<evidence type="ECO:0000256" key="1">
    <source>
        <dbReference type="SAM" id="Coils"/>
    </source>
</evidence>
<dbReference type="PANTHER" id="PTHR38032">
    <property type="entry name" value="POLYMERASE-RELATED"/>
    <property type="match status" value="1"/>
</dbReference>
<accession>A0A0D5NSB6</accession>
<gene>
    <name evidence="3" type="ORF">VN24_20985</name>
</gene>
<dbReference type="PANTHER" id="PTHR38032:SF1">
    <property type="entry name" value="RNA-BINDING PROTEIN KHPB N-TERMINAL DOMAIN-CONTAINING PROTEIN"/>
    <property type="match status" value="1"/>
</dbReference>
<dbReference type="STRING" id="1126833.VN24_20985"/>
<dbReference type="Pfam" id="PF20250">
    <property type="entry name" value="FapA_N"/>
    <property type="match status" value="1"/>
</dbReference>
<sequence>MELNLRVDVSTDKLGAYVQLVRLDDTFTCTADELEQFLHQSGVKYGILPDVLAQIANEPAAYYMKQTLVAQGQPAVAGEDGRLVFAINMSGKRGPAENEDGKVDLKEIVQLLNVKRGQLIAECVSPAEGKPGKAVTGEPIPGRRGKEAKIKAGKNVVLNAEKTALYAAMDGLVTKTENDKINVFPVYEVNGDVDYRTGNIDFVGTVVVRGNVLTGFKIRAAGDIRIIGGVEGAELESDGSIEITSGIMAGGKGLVKAGWNVRSSFIQDANVIAGEDVIVNQSIMHSNVRAGRTVLCTGAKGLIVGGIIQAGECVSARVIGNSMSTATAVEVGVLPELRSELLELRKTIKQLSDSLNKTEKALSLLDQLAAAGQLGADKMEMRMKFGTTKKQMLQELEESKDRMLVIEKSVEESNNAKVDVINTVFGGTKIVIGRSTRFVKEPVKRISFRCSEGDIAMIAYR</sequence>
<dbReference type="Pfam" id="PF03961">
    <property type="entry name" value="FapA"/>
    <property type="match status" value="1"/>
</dbReference>
<feature type="domain" description="Flagellar Assembly Protein A N-terminal region" evidence="2">
    <location>
        <begin position="6"/>
        <end position="177"/>
    </location>
</feature>
<feature type="coiled-coil region" evidence="1">
    <location>
        <begin position="334"/>
        <end position="368"/>
    </location>
</feature>
<keyword evidence="1" id="KW-0175">Coiled coil</keyword>
<reference evidence="4" key="2">
    <citation type="submission" date="2015-03" db="EMBL/GenBank/DDBJ databases">
        <title>Genome sequence of Paenibacillus beijingensis strain DSM 24997T.</title>
        <authorList>
            <person name="Kwak Y."/>
            <person name="Shin J.-H."/>
        </authorList>
    </citation>
    <scope>NUCLEOTIDE SEQUENCE [LARGE SCALE GENOMIC DNA]</scope>
    <source>
        <strain evidence="4">DSM 24997</strain>
    </source>
</reference>
<dbReference type="OrthoDB" id="9816426at2"/>
<dbReference type="KEGG" id="pbj:VN24_20985"/>
<dbReference type="EMBL" id="CP011058">
    <property type="protein sequence ID" value="AJY77902.1"/>
    <property type="molecule type" value="Genomic_DNA"/>
</dbReference>
<reference evidence="3 4" key="1">
    <citation type="journal article" date="2015" name="J. Biotechnol.">
        <title>Complete genome sequence of Paenibacillus beijingensis 7188(T) (=DSM 24997(T)), a novel rhizobacterium from jujube garden soil.</title>
        <authorList>
            <person name="Kwak Y."/>
            <person name="Shin J.H."/>
        </authorList>
    </citation>
    <scope>NUCLEOTIDE SEQUENCE [LARGE SCALE GENOMIC DNA]</scope>
    <source>
        <strain evidence="3 4">DSM 24997</strain>
    </source>
</reference>
<evidence type="ECO:0000259" key="2">
    <source>
        <dbReference type="Pfam" id="PF20250"/>
    </source>
</evidence>
<protein>
    <submittedName>
        <fullName evidence="3">Polymerase</fullName>
    </submittedName>
</protein>
<proteinExistence type="predicted"/>
<dbReference type="PATRIC" id="fig|1126833.4.peg.4612"/>
<evidence type="ECO:0000313" key="3">
    <source>
        <dbReference type="EMBL" id="AJY77902.1"/>
    </source>
</evidence>
<dbReference type="HOGENOM" id="CLU_026157_2_1_9"/>
<organism evidence="3 4">
    <name type="scientific">Paenibacillus beijingensis</name>
    <dbReference type="NCBI Taxonomy" id="1126833"/>
    <lineage>
        <taxon>Bacteria</taxon>
        <taxon>Bacillati</taxon>
        <taxon>Bacillota</taxon>
        <taxon>Bacilli</taxon>
        <taxon>Bacillales</taxon>
        <taxon>Paenibacillaceae</taxon>
        <taxon>Paenibacillus</taxon>
    </lineage>
</organism>
<dbReference type="InterPro" id="IPR046866">
    <property type="entry name" value="FapA_N"/>
</dbReference>
<dbReference type="AlphaFoldDB" id="A0A0D5NSB6"/>
<dbReference type="InterPro" id="IPR005646">
    <property type="entry name" value="FapA"/>
</dbReference>